<dbReference type="EMBL" id="RAPO01000001">
    <property type="protein sequence ID" value="RKD97562.1"/>
    <property type="molecule type" value="Genomic_DNA"/>
</dbReference>
<dbReference type="AlphaFoldDB" id="A0A419WQ21"/>
<dbReference type="RefSeq" id="WP_120243087.1">
    <property type="nucleotide sequence ID" value="NZ_RAPO01000001.1"/>
</dbReference>
<protein>
    <submittedName>
        <fullName evidence="1">Outer membrane lipoprotein-sorting protein</fullName>
    </submittedName>
</protein>
<accession>A0A419WQ21</accession>
<dbReference type="Proteomes" id="UP000283805">
    <property type="component" value="Unassembled WGS sequence"/>
</dbReference>
<evidence type="ECO:0000313" key="1">
    <source>
        <dbReference type="EMBL" id="RKD97562.1"/>
    </source>
</evidence>
<dbReference type="SUPFAM" id="SSF89392">
    <property type="entry name" value="Prokaryotic lipoproteins and lipoprotein localization factors"/>
    <property type="match status" value="1"/>
</dbReference>
<keyword evidence="1" id="KW-0449">Lipoprotein</keyword>
<dbReference type="OrthoDB" id="137725at2157"/>
<proteinExistence type="predicted"/>
<comment type="caution">
    <text evidence="1">The sequence shown here is derived from an EMBL/GenBank/DDBJ whole genome shotgun (WGS) entry which is preliminary data.</text>
</comment>
<dbReference type="PANTHER" id="PTHR37507:SF2">
    <property type="entry name" value="SPORULATION PROTEIN YDCC"/>
    <property type="match status" value="1"/>
</dbReference>
<dbReference type="PANTHER" id="PTHR37507">
    <property type="entry name" value="SPORULATION PROTEIN YDCC"/>
    <property type="match status" value="1"/>
</dbReference>
<dbReference type="InterPro" id="IPR052944">
    <property type="entry name" value="Sporulation_related"/>
</dbReference>
<organism evidence="1 2">
    <name type="scientific">Halopiger aswanensis</name>
    <dbReference type="NCBI Taxonomy" id="148449"/>
    <lineage>
        <taxon>Archaea</taxon>
        <taxon>Methanobacteriati</taxon>
        <taxon>Methanobacteriota</taxon>
        <taxon>Stenosarchaea group</taxon>
        <taxon>Halobacteria</taxon>
        <taxon>Halobacteriales</taxon>
        <taxon>Natrialbaceae</taxon>
        <taxon>Halopiger</taxon>
    </lineage>
</organism>
<dbReference type="PROSITE" id="PS51257">
    <property type="entry name" value="PROKAR_LIPOPROTEIN"/>
    <property type="match status" value="1"/>
</dbReference>
<keyword evidence="2" id="KW-1185">Reference proteome</keyword>
<evidence type="ECO:0000313" key="2">
    <source>
        <dbReference type="Proteomes" id="UP000283805"/>
    </source>
</evidence>
<sequence length="397" mass="43393">MRRRRLLTAGAAALAGCVSVPGSDADADADDPSSDALLREAIETRAGLTDLAATRRVQLETPTTSAGRTERVFSRPPAAKRIEVVDSTDPQEPADSVAVTNRTVTWEYDPERNVVEKQFHPNKTDTDRTRLILEKLRESYRLEYAGTETVDDREAHAIEARSPLEETGPAIELVVGDSVYAIPLDPSTDLEELSISRTVLIDDEHRYPVGERNVVRDGDDELLHRTAVTYADLAIDEGVPAGTFTYDPPADAEIEREGTEPDGVFDSLEAAADAVPYDLPDPAVPDSFVLDRVTVVERSEKFGTTATLWYTDPGVNGRELFVAVREVQRFNPDSSALEEIEADGMAVPAYHQDGRLETIFWTCEDGNGTSGLSYRVASPAIDEREPLLEIASSIGCS</sequence>
<dbReference type="InterPro" id="IPR029046">
    <property type="entry name" value="LolA/LolB/LppX"/>
</dbReference>
<gene>
    <name evidence="1" type="ORF">ATJ93_0551</name>
</gene>
<name>A0A419WQ21_9EURY</name>
<reference evidence="1 2" key="1">
    <citation type="submission" date="2018-09" db="EMBL/GenBank/DDBJ databases">
        <title>Genomic Encyclopedia of Archaeal and Bacterial Type Strains, Phase II (KMG-II): from individual species to whole genera.</title>
        <authorList>
            <person name="Goeker M."/>
        </authorList>
    </citation>
    <scope>NUCLEOTIDE SEQUENCE [LARGE SCALE GENOMIC DNA]</scope>
    <source>
        <strain evidence="1 2">DSM 13151</strain>
    </source>
</reference>
<dbReference type="Gene3D" id="2.50.20.10">
    <property type="entry name" value="Lipoprotein localisation LolA/LolB/LppX"/>
    <property type="match status" value="1"/>
</dbReference>